<keyword evidence="3" id="KW-1185">Reference proteome</keyword>
<evidence type="ECO:0000313" key="2">
    <source>
        <dbReference type="EMBL" id="CAC5406550.1"/>
    </source>
</evidence>
<dbReference type="OrthoDB" id="5977965at2759"/>
<accession>A0A6J8DHS1</accession>
<feature type="signal peptide" evidence="1">
    <location>
        <begin position="1"/>
        <end position="24"/>
    </location>
</feature>
<dbReference type="PANTHER" id="PTHR34733">
    <property type="match status" value="1"/>
</dbReference>
<name>A0A6J8DHS1_MYTCO</name>
<dbReference type="PANTHER" id="PTHR34733:SF1">
    <property type="match status" value="1"/>
</dbReference>
<reference evidence="2 3" key="1">
    <citation type="submission" date="2020-06" db="EMBL/GenBank/DDBJ databases">
        <authorList>
            <person name="Li R."/>
            <person name="Bekaert M."/>
        </authorList>
    </citation>
    <scope>NUCLEOTIDE SEQUENCE [LARGE SCALE GENOMIC DNA]</scope>
    <source>
        <strain evidence="3">wild</strain>
    </source>
</reference>
<protein>
    <submittedName>
        <fullName evidence="2">Uncharacterized protein</fullName>
    </submittedName>
</protein>
<organism evidence="2 3">
    <name type="scientific">Mytilus coruscus</name>
    <name type="common">Sea mussel</name>
    <dbReference type="NCBI Taxonomy" id="42192"/>
    <lineage>
        <taxon>Eukaryota</taxon>
        <taxon>Metazoa</taxon>
        <taxon>Spiralia</taxon>
        <taxon>Lophotrochozoa</taxon>
        <taxon>Mollusca</taxon>
        <taxon>Bivalvia</taxon>
        <taxon>Autobranchia</taxon>
        <taxon>Pteriomorphia</taxon>
        <taxon>Mytilida</taxon>
        <taxon>Mytiloidea</taxon>
        <taxon>Mytilidae</taxon>
        <taxon>Mytilinae</taxon>
        <taxon>Mytilus</taxon>
    </lineage>
</organism>
<proteinExistence type="predicted"/>
<gene>
    <name evidence="2" type="ORF">MCOR_40120</name>
</gene>
<keyword evidence="1" id="KW-0732">Signal</keyword>
<dbReference type="AlphaFoldDB" id="A0A6J8DHS1"/>
<feature type="chain" id="PRO_5026891061" evidence="1">
    <location>
        <begin position="25"/>
        <end position="553"/>
    </location>
</feature>
<dbReference type="EMBL" id="CACVKT020007255">
    <property type="protein sequence ID" value="CAC5406550.1"/>
    <property type="molecule type" value="Genomic_DNA"/>
</dbReference>
<evidence type="ECO:0000256" key="1">
    <source>
        <dbReference type="SAM" id="SignalP"/>
    </source>
</evidence>
<evidence type="ECO:0000313" key="3">
    <source>
        <dbReference type="Proteomes" id="UP000507470"/>
    </source>
</evidence>
<dbReference type="Proteomes" id="UP000507470">
    <property type="component" value="Unassembled WGS sequence"/>
</dbReference>
<sequence>MAKLHAISSVFFIILGILSPLAAADDGNGTISGAGVYVKVLGQSGKILMSRSENIESDENRVTVEMDEIKETDMSGNPVGAGGAPATKHSFNTFANQEFEYSEVGNGEFENISAKTFNFSATIDNGAKLLIDVFIFTENGTYSLNGENTTVSEGTVKFNIHIENWTFCGAGVTCSKGSTTEIGKYIDFTIAIKGKGASPQKKTSGGKKTTADEYDLGSGSSVIISDKVQYDDNGDWVPTPSGYPKLVQKGSKTLFVFRFDKFSKSVLYDPQVDLGKSPDTTDTPTTDRETNAEGVWVKVLGKSGKIQVGNRQNPSQDPNRITIEFSELKEKKTDGSDIQDNKHRFNNFAVTDFQFTSPIDAEFMNLTVKKFTFNATLNSEGAMLETEVLIFREDGDLTLGNETTMVKKGNMKFSTTIKDWKFCGQGATTCSQSETGEFLDFGMIIKGKGNPKKKQDSDKGNAEEYDLGEDSSVVMSRKVKYNTDDWTTMASGYPMVMTQGSKQIFYIRLNKFTGTAYYDPTVIYSLGDTGGSSRNCVSLFTCFLFAFLSVFLF</sequence>